<dbReference type="AlphaFoldDB" id="A0ABD3M2E4"/>
<evidence type="ECO:0000313" key="2">
    <source>
        <dbReference type="EMBL" id="KAL3758133.1"/>
    </source>
</evidence>
<feature type="region of interest" description="Disordered" evidence="1">
    <location>
        <begin position="128"/>
        <end position="170"/>
    </location>
</feature>
<sequence>MSGRARNTTINDKKVADAKDLFVATECLVELGKVLDKQVATISDSNASRRQMNIVLKQMRQGVKPMVEVAAMKMRAAANVLSPIANLEYAVRRGKGKRKSSSIDPRCKMSIEGQSIFNYLEECKMKVSMKGGGSSNKSQPTKHNSSQKRNAPSADNPQSEMTLPPPASGRGCNKLEVVRILEPTAKKSKARSALVSAIIDHQAKFDVPCQLRAIQTLMQDHSDGKVILPVEFKKGTSSVANDEEVVEMAKSLATFKNRVITRDVIREKLNELRRKKLEDAGIAVLNDIEVSESTVNNYRALLCCDGDLSIVSSFIDKTNNRFIAENSIRAAISTAFIVGATHLLHVEEYDAATQKELKELPPKITALLKMVSDEWGKCLIPIAPYYIYSTDD</sequence>
<keyword evidence="3" id="KW-1185">Reference proteome</keyword>
<reference evidence="2 3" key="1">
    <citation type="submission" date="2024-10" db="EMBL/GenBank/DDBJ databases">
        <title>Updated reference genomes for cyclostephanoid diatoms.</title>
        <authorList>
            <person name="Roberts W.R."/>
            <person name="Alverson A.J."/>
        </authorList>
    </citation>
    <scope>NUCLEOTIDE SEQUENCE [LARGE SCALE GENOMIC DNA]</scope>
    <source>
        <strain evidence="2 3">AJA232-27</strain>
    </source>
</reference>
<comment type="caution">
    <text evidence="2">The sequence shown here is derived from an EMBL/GenBank/DDBJ whole genome shotgun (WGS) entry which is preliminary data.</text>
</comment>
<accession>A0ABD3M2E4</accession>
<proteinExistence type="predicted"/>
<organism evidence="2 3">
    <name type="scientific">Discostella pseudostelligera</name>
    <dbReference type="NCBI Taxonomy" id="259834"/>
    <lineage>
        <taxon>Eukaryota</taxon>
        <taxon>Sar</taxon>
        <taxon>Stramenopiles</taxon>
        <taxon>Ochrophyta</taxon>
        <taxon>Bacillariophyta</taxon>
        <taxon>Coscinodiscophyceae</taxon>
        <taxon>Thalassiosirophycidae</taxon>
        <taxon>Stephanodiscales</taxon>
        <taxon>Stephanodiscaceae</taxon>
        <taxon>Discostella</taxon>
    </lineage>
</organism>
<evidence type="ECO:0000256" key="1">
    <source>
        <dbReference type="SAM" id="MobiDB-lite"/>
    </source>
</evidence>
<protein>
    <submittedName>
        <fullName evidence="2">Uncharacterized protein</fullName>
    </submittedName>
</protein>
<dbReference type="EMBL" id="JALLBG020000240">
    <property type="protein sequence ID" value="KAL3758133.1"/>
    <property type="molecule type" value="Genomic_DNA"/>
</dbReference>
<feature type="compositionally biased region" description="Polar residues" evidence="1">
    <location>
        <begin position="135"/>
        <end position="161"/>
    </location>
</feature>
<name>A0ABD3M2E4_9STRA</name>
<gene>
    <name evidence="2" type="ORF">ACHAWU_004214</name>
</gene>
<dbReference type="Proteomes" id="UP001530293">
    <property type="component" value="Unassembled WGS sequence"/>
</dbReference>
<evidence type="ECO:0000313" key="3">
    <source>
        <dbReference type="Proteomes" id="UP001530293"/>
    </source>
</evidence>